<dbReference type="EMBL" id="UINC01088299">
    <property type="protein sequence ID" value="SVC38392.1"/>
    <property type="molecule type" value="Genomic_DNA"/>
</dbReference>
<dbReference type="Gene3D" id="3.40.50.720">
    <property type="entry name" value="NAD(P)-binding Rossmann-like Domain"/>
    <property type="match status" value="1"/>
</dbReference>
<organism evidence="2">
    <name type="scientific">marine metagenome</name>
    <dbReference type="NCBI Taxonomy" id="408172"/>
    <lineage>
        <taxon>unclassified sequences</taxon>
        <taxon>metagenomes</taxon>
        <taxon>ecological metagenomes</taxon>
    </lineage>
</organism>
<dbReference type="InterPro" id="IPR036291">
    <property type="entry name" value="NAD(P)-bd_dom_sf"/>
</dbReference>
<dbReference type="SUPFAM" id="SSF51735">
    <property type="entry name" value="NAD(P)-binding Rossmann-fold domains"/>
    <property type="match status" value="1"/>
</dbReference>
<accession>A0A382LTN2</accession>
<feature type="non-terminal residue" evidence="2">
    <location>
        <position position="57"/>
    </location>
</feature>
<feature type="domain" description="Gfo/Idh/MocA-like oxidoreductase N-terminal" evidence="1">
    <location>
        <begin position="5"/>
        <end position="56"/>
    </location>
</feature>
<dbReference type="InterPro" id="IPR000683">
    <property type="entry name" value="Gfo/Idh/MocA-like_OxRdtase_N"/>
</dbReference>
<dbReference type="GO" id="GO:0000166">
    <property type="term" value="F:nucleotide binding"/>
    <property type="evidence" value="ECO:0007669"/>
    <property type="project" value="InterPro"/>
</dbReference>
<evidence type="ECO:0000313" key="2">
    <source>
        <dbReference type="EMBL" id="SVC38392.1"/>
    </source>
</evidence>
<name>A0A382LTN2_9ZZZZ</name>
<sequence>MSEVSEAELVAIVDTNSELQQLAKHFSVPFFQSSDKMLQTVTPDGVIVCTPTDIHFG</sequence>
<reference evidence="2" key="1">
    <citation type="submission" date="2018-05" db="EMBL/GenBank/DDBJ databases">
        <authorList>
            <person name="Lanie J.A."/>
            <person name="Ng W.-L."/>
            <person name="Kazmierczak K.M."/>
            <person name="Andrzejewski T.M."/>
            <person name="Davidsen T.M."/>
            <person name="Wayne K.J."/>
            <person name="Tettelin H."/>
            <person name="Glass J.I."/>
            <person name="Rusch D."/>
            <person name="Podicherti R."/>
            <person name="Tsui H.-C.T."/>
            <person name="Winkler M.E."/>
        </authorList>
    </citation>
    <scope>NUCLEOTIDE SEQUENCE</scope>
</reference>
<proteinExistence type="predicted"/>
<gene>
    <name evidence="2" type="ORF">METZ01_LOCUS291246</name>
</gene>
<protein>
    <recommendedName>
        <fullName evidence="1">Gfo/Idh/MocA-like oxidoreductase N-terminal domain-containing protein</fullName>
    </recommendedName>
</protein>
<dbReference type="Pfam" id="PF01408">
    <property type="entry name" value="GFO_IDH_MocA"/>
    <property type="match status" value="1"/>
</dbReference>
<evidence type="ECO:0000259" key="1">
    <source>
        <dbReference type="Pfam" id="PF01408"/>
    </source>
</evidence>
<dbReference type="AlphaFoldDB" id="A0A382LTN2"/>